<protein>
    <submittedName>
        <fullName evidence="5">Helix-turn-helix domain-containing protein</fullName>
    </submittedName>
</protein>
<dbReference type="CDD" id="cd00090">
    <property type="entry name" value="HTH_ARSR"/>
    <property type="match status" value="1"/>
</dbReference>
<dbReference type="InterPro" id="IPR036390">
    <property type="entry name" value="WH_DNA-bd_sf"/>
</dbReference>
<keyword evidence="6" id="KW-1185">Reference proteome</keyword>
<organism evidence="5 6">
    <name type="scientific">Mucilaginibacter dorajii</name>
    <dbReference type="NCBI Taxonomy" id="692994"/>
    <lineage>
        <taxon>Bacteria</taxon>
        <taxon>Pseudomonadati</taxon>
        <taxon>Bacteroidota</taxon>
        <taxon>Sphingobacteriia</taxon>
        <taxon>Sphingobacteriales</taxon>
        <taxon>Sphingobacteriaceae</taxon>
        <taxon>Mucilaginibacter</taxon>
    </lineage>
</organism>
<dbReference type="Gene3D" id="1.10.10.10">
    <property type="entry name" value="Winged helix-like DNA-binding domain superfamily/Winged helix DNA-binding domain"/>
    <property type="match status" value="1"/>
</dbReference>
<dbReference type="SUPFAM" id="SSF46785">
    <property type="entry name" value="Winged helix' DNA-binding domain"/>
    <property type="match status" value="1"/>
</dbReference>
<feature type="domain" description="HTH hxlR-type" evidence="4">
    <location>
        <begin position="28"/>
        <end position="125"/>
    </location>
</feature>
<dbReference type="InterPro" id="IPR036388">
    <property type="entry name" value="WH-like_DNA-bd_sf"/>
</dbReference>
<gene>
    <name evidence="5" type="ORF">GCM10022210_26350</name>
</gene>
<evidence type="ECO:0000313" key="6">
    <source>
        <dbReference type="Proteomes" id="UP001500742"/>
    </source>
</evidence>
<dbReference type="RefSeq" id="WP_259087745.1">
    <property type="nucleotide sequence ID" value="NZ_BAAAZC010000019.1"/>
</dbReference>
<evidence type="ECO:0000256" key="2">
    <source>
        <dbReference type="ARBA" id="ARBA00023125"/>
    </source>
</evidence>
<keyword evidence="3" id="KW-0804">Transcription</keyword>
<reference evidence="6" key="1">
    <citation type="journal article" date="2019" name="Int. J. Syst. Evol. Microbiol.">
        <title>The Global Catalogue of Microorganisms (GCM) 10K type strain sequencing project: providing services to taxonomists for standard genome sequencing and annotation.</title>
        <authorList>
            <consortium name="The Broad Institute Genomics Platform"/>
            <consortium name="The Broad Institute Genome Sequencing Center for Infectious Disease"/>
            <person name="Wu L."/>
            <person name="Ma J."/>
        </authorList>
    </citation>
    <scope>NUCLEOTIDE SEQUENCE [LARGE SCALE GENOMIC DNA]</scope>
    <source>
        <strain evidence="6">JCM 16601</strain>
    </source>
</reference>
<dbReference type="InterPro" id="IPR002577">
    <property type="entry name" value="HTH_HxlR"/>
</dbReference>
<sequence>MTDLSLMLNVNMLEEKIIEKNIAVICDCPITAAIGIVGGKWKPVIIWILIDGSRRFGELHKTIPGIALKVLSRHLKELEADGIITRKVYAEVPPRVEYALTEKGRSLNDVMQLFADWGRKNIINA</sequence>
<evidence type="ECO:0000256" key="3">
    <source>
        <dbReference type="ARBA" id="ARBA00023163"/>
    </source>
</evidence>
<dbReference type="PANTHER" id="PTHR33204:SF29">
    <property type="entry name" value="TRANSCRIPTIONAL REGULATOR"/>
    <property type="match status" value="1"/>
</dbReference>
<dbReference type="PANTHER" id="PTHR33204">
    <property type="entry name" value="TRANSCRIPTIONAL REGULATOR, MARR FAMILY"/>
    <property type="match status" value="1"/>
</dbReference>
<evidence type="ECO:0000259" key="4">
    <source>
        <dbReference type="PROSITE" id="PS51118"/>
    </source>
</evidence>
<comment type="caution">
    <text evidence="5">The sequence shown here is derived from an EMBL/GenBank/DDBJ whole genome shotgun (WGS) entry which is preliminary data.</text>
</comment>
<evidence type="ECO:0000313" key="5">
    <source>
        <dbReference type="EMBL" id="GAA3974715.1"/>
    </source>
</evidence>
<dbReference type="InterPro" id="IPR011991">
    <property type="entry name" value="ArsR-like_HTH"/>
</dbReference>
<dbReference type="Pfam" id="PF01638">
    <property type="entry name" value="HxlR"/>
    <property type="match status" value="1"/>
</dbReference>
<keyword evidence="1" id="KW-0805">Transcription regulation</keyword>
<dbReference type="Proteomes" id="UP001500742">
    <property type="component" value="Unassembled WGS sequence"/>
</dbReference>
<dbReference type="EMBL" id="BAAAZC010000019">
    <property type="protein sequence ID" value="GAA3974715.1"/>
    <property type="molecule type" value="Genomic_DNA"/>
</dbReference>
<keyword evidence="2" id="KW-0238">DNA-binding</keyword>
<evidence type="ECO:0000256" key="1">
    <source>
        <dbReference type="ARBA" id="ARBA00023015"/>
    </source>
</evidence>
<accession>A0ABP7Q1Q9</accession>
<dbReference type="PROSITE" id="PS51118">
    <property type="entry name" value="HTH_HXLR"/>
    <property type="match status" value="1"/>
</dbReference>
<name>A0ABP7Q1Q9_9SPHI</name>
<proteinExistence type="predicted"/>